<evidence type="ECO:0000313" key="13">
    <source>
        <dbReference type="EMBL" id="RXG27454.1"/>
    </source>
</evidence>
<reference evidence="13 16" key="3">
    <citation type="submission" date="2018-07" db="EMBL/GenBank/DDBJ databases">
        <title>Leeuwenhoekiella genomics.</title>
        <authorList>
            <person name="Tahon G."/>
            <person name="Willems A."/>
        </authorList>
    </citation>
    <scope>NUCLEOTIDE SEQUENCE [LARGE SCALE GENOMIC DNA]</scope>
    <source>
        <strain evidence="13 16">LMG 24856</strain>
    </source>
</reference>
<evidence type="ECO:0000256" key="5">
    <source>
        <dbReference type="ARBA" id="ARBA00023077"/>
    </source>
</evidence>
<dbReference type="InterPro" id="IPR008969">
    <property type="entry name" value="CarboxyPept-like_regulatory"/>
</dbReference>
<dbReference type="InterPro" id="IPR012910">
    <property type="entry name" value="Plug_dom"/>
</dbReference>
<evidence type="ECO:0000256" key="3">
    <source>
        <dbReference type="ARBA" id="ARBA00022452"/>
    </source>
</evidence>
<dbReference type="PROSITE" id="PS52016">
    <property type="entry name" value="TONB_DEPENDENT_REC_3"/>
    <property type="match status" value="1"/>
</dbReference>
<dbReference type="STRING" id="573501.SAMN04487999_0601"/>
<dbReference type="SUPFAM" id="SSF49464">
    <property type="entry name" value="Carboxypeptidase regulatory domain-like"/>
    <property type="match status" value="1"/>
</dbReference>
<evidence type="ECO:0000313" key="14">
    <source>
        <dbReference type="EMBL" id="SHH59723.1"/>
    </source>
</evidence>
<dbReference type="InterPro" id="IPR039426">
    <property type="entry name" value="TonB-dep_rcpt-like"/>
</dbReference>
<evidence type="ECO:0000259" key="12">
    <source>
        <dbReference type="Pfam" id="PF07715"/>
    </source>
</evidence>
<dbReference type="OrthoDB" id="9768177at2"/>
<keyword evidence="6 8" id="KW-0472">Membrane</keyword>
<dbReference type="NCBIfam" id="TIGR04057">
    <property type="entry name" value="SusC_RagA_signa"/>
    <property type="match status" value="1"/>
</dbReference>
<evidence type="ECO:0000256" key="2">
    <source>
        <dbReference type="ARBA" id="ARBA00022448"/>
    </source>
</evidence>
<reference evidence="15" key="1">
    <citation type="submission" date="2016-11" db="EMBL/GenBank/DDBJ databases">
        <authorList>
            <person name="Varghese N."/>
            <person name="Submissions S."/>
        </authorList>
    </citation>
    <scope>NUCLEOTIDE SEQUENCE [LARGE SCALE GENOMIC DNA]</scope>
    <source>
        <strain evidence="15">DSM 19859</strain>
    </source>
</reference>
<dbReference type="GO" id="GO:0009279">
    <property type="term" value="C:cell outer membrane"/>
    <property type="evidence" value="ECO:0007669"/>
    <property type="project" value="UniProtKB-SubCell"/>
</dbReference>
<feature type="signal peptide" evidence="10">
    <location>
        <begin position="1"/>
        <end position="23"/>
    </location>
</feature>
<evidence type="ECO:0000256" key="1">
    <source>
        <dbReference type="ARBA" id="ARBA00004571"/>
    </source>
</evidence>
<keyword evidence="5 9" id="KW-0798">TonB box</keyword>
<evidence type="ECO:0000256" key="7">
    <source>
        <dbReference type="ARBA" id="ARBA00023237"/>
    </source>
</evidence>
<feature type="chain" id="PRO_5012364252" evidence="10">
    <location>
        <begin position="24"/>
        <end position="1038"/>
    </location>
</feature>
<dbReference type="Gene3D" id="2.40.170.20">
    <property type="entry name" value="TonB-dependent receptor, beta-barrel domain"/>
    <property type="match status" value="1"/>
</dbReference>
<dbReference type="InterPro" id="IPR037066">
    <property type="entry name" value="Plug_dom_sf"/>
</dbReference>
<feature type="domain" description="TonB-dependent receptor plug" evidence="12">
    <location>
        <begin position="116"/>
        <end position="236"/>
    </location>
</feature>
<keyword evidence="7 8" id="KW-0998">Cell outer membrane</keyword>
<dbReference type="NCBIfam" id="TIGR04056">
    <property type="entry name" value="OMP_RagA_SusC"/>
    <property type="match status" value="1"/>
</dbReference>
<dbReference type="InterPro" id="IPR036942">
    <property type="entry name" value="Beta-barrel_TonB_sf"/>
</dbReference>
<dbReference type="EMBL" id="QOVN01000007">
    <property type="protein sequence ID" value="RXG27454.1"/>
    <property type="molecule type" value="Genomic_DNA"/>
</dbReference>
<evidence type="ECO:0000256" key="9">
    <source>
        <dbReference type="RuleBase" id="RU003357"/>
    </source>
</evidence>
<evidence type="ECO:0000256" key="4">
    <source>
        <dbReference type="ARBA" id="ARBA00022692"/>
    </source>
</evidence>
<name>A0A1M5UAK6_9FLAO</name>
<evidence type="ECO:0000256" key="6">
    <source>
        <dbReference type="ARBA" id="ARBA00023136"/>
    </source>
</evidence>
<reference evidence="14" key="2">
    <citation type="submission" date="2016-11" db="EMBL/GenBank/DDBJ databases">
        <authorList>
            <person name="Jaros S."/>
            <person name="Januszkiewicz K."/>
            <person name="Wedrychowicz H."/>
        </authorList>
    </citation>
    <scope>NUCLEOTIDE SEQUENCE [LARGE SCALE GENOMIC DNA]</scope>
    <source>
        <strain evidence="14">DSM 19859</strain>
    </source>
</reference>
<dbReference type="Pfam" id="PF07715">
    <property type="entry name" value="Plug"/>
    <property type="match status" value="1"/>
</dbReference>
<accession>A0A1M5UAK6</accession>
<gene>
    <name evidence="13" type="ORF">DSM01_2973</name>
    <name evidence="14" type="ORF">SAMN04487999_0601</name>
</gene>
<evidence type="ECO:0000256" key="10">
    <source>
        <dbReference type="SAM" id="SignalP"/>
    </source>
</evidence>
<dbReference type="AlphaFoldDB" id="A0A1M5UAK6"/>
<evidence type="ECO:0000259" key="11">
    <source>
        <dbReference type="Pfam" id="PF00593"/>
    </source>
</evidence>
<dbReference type="EMBL" id="FQXT01000001">
    <property type="protein sequence ID" value="SHH59723.1"/>
    <property type="molecule type" value="Genomic_DNA"/>
</dbReference>
<keyword evidence="4 8" id="KW-0812">Transmembrane</keyword>
<dbReference type="InterPro" id="IPR000531">
    <property type="entry name" value="Beta-barrel_TonB"/>
</dbReference>
<evidence type="ECO:0000313" key="16">
    <source>
        <dbReference type="Proteomes" id="UP000290037"/>
    </source>
</evidence>
<keyword evidence="10" id="KW-0732">Signal</keyword>
<dbReference type="FunFam" id="2.170.130.10:FF:000008">
    <property type="entry name" value="SusC/RagA family TonB-linked outer membrane protein"/>
    <property type="match status" value="1"/>
</dbReference>
<dbReference type="Gene3D" id="2.60.40.1120">
    <property type="entry name" value="Carboxypeptidase-like, regulatory domain"/>
    <property type="match status" value="1"/>
</dbReference>
<evidence type="ECO:0000313" key="15">
    <source>
        <dbReference type="Proteomes" id="UP000184240"/>
    </source>
</evidence>
<sequence length="1038" mass="113904">MKQLNKWILTCLSILCFTGLAWAQEKSVSGTVTDAQGMPLPGVNVLVQGTQRGTQTDFDGNFSLQASEGEVLLFSYLGMKSITQSVGSANTYTITMEADSAELDEVVLVGYGTQKKSSITTAVATMDTEILNQRPISKVDQAMVGQMAGVRVKQTSGVPGKSFSVQVRGTGSISAGNQPLYVIDGFPLEPSTQNGNGDFGSGNPLDNINPGDIESIQVLKDAAAASIYGSRASNGVVLITTKSGKLGKPKLSFNTYYGINKTVKKLDMLSAEEWVDRASEIIDARWVNSGAGRTADQTSAERQAILGGFDTNFIKDDRWFQEGHPGLDYIDWQDEFFRTGEVKSYQLSARGGNEFVNYFISGEHLNQDGIALGVNYKRYSARANVEITASDNLKFGVNIAPSYSVTQDPGVEGKDNLMHYVVSATPISEDGLDYNIGDNTAYAWGRSVPSPIRTIENTIGENKIFRTLTTLYGEYEIIEGLRIKSSLNLDNTEAKNKYFRPSFVDRNRQAAGSFSAYQKQNFVNENTVNYDLNFNDTHTLSLLGGASYSIFKYDNQRILAAQGFGSDDITTLNAANNINASGTYTFETKKVLLSYFGRAQYGYKDKYLLSASIRRDGSSNFGRDTKWGVFPSASLGWNIDKEKFIADVDFISNMKLRASWGLAGNNTFSDDYASISRIGFSNYSYGGNFVTGQVPINSANPNLSWEESETINFGTDIGFLKGRIFTSFDYYVKTNKDLLLSVPVPTASGFSSAVTNIGKVENRGWELELTTRNLQGGALTWTTNFNISHNTNEVKQLGPDNSPILGGSFDIEHNILQVGQPLYSLYVVQQDGILSQEDIDNGAALYGNQMEGDPKYVDANGDGVISPADRVISGHPNPDYVYGMTNTFTYKGFDLTVLVQGQTGGKIYSTFGRAIDRTGQGYQDNHLGFIRDRWRSPENPGNGIEGKAYSTFGRIKNTDWLYSSDYWRIRNITLGYDLGAVIDTNLFSGLRIYVTAENWFGNDQYYGGFNPEAVNSNGDDYGAFPLSKSIVTGLNFTF</sequence>
<dbReference type="Proteomes" id="UP000184240">
    <property type="component" value="Unassembled WGS sequence"/>
</dbReference>
<dbReference type="Proteomes" id="UP000290037">
    <property type="component" value="Unassembled WGS sequence"/>
</dbReference>
<dbReference type="InterPro" id="IPR023997">
    <property type="entry name" value="TonB-dep_OMP_SusC/RagA_CS"/>
</dbReference>
<dbReference type="RefSeq" id="WP_072980176.1">
    <property type="nucleotide sequence ID" value="NZ_FQXT01000001.1"/>
</dbReference>
<keyword evidence="3 8" id="KW-1134">Transmembrane beta strand</keyword>
<comment type="subcellular location">
    <subcellularLocation>
        <location evidence="1 8">Cell outer membrane</location>
        <topology evidence="1 8">Multi-pass membrane protein</topology>
    </subcellularLocation>
</comment>
<dbReference type="SUPFAM" id="SSF56935">
    <property type="entry name" value="Porins"/>
    <property type="match status" value="1"/>
</dbReference>
<dbReference type="Gene3D" id="2.170.130.10">
    <property type="entry name" value="TonB-dependent receptor, plug domain"/>
    <property type="match status" value="1"/>
</dbReference>
<dbReference type="InterPro" id="IPR023996">
    <property type="entry name" value="TonB-dep_OMP_SusC/RagA"/>
</dbReference>
<keyword evidence="16" id="KW-1185">Reference proteome</keyword>
<dbReference type="Pfam" id="PF13715">
    <property type="entry name" value="CarbopepD_reg_2"/>
    <property type="match status" value="1"/>
</dbReference>
<dbReference type="Pfam" id="PF00593">
    <property type="entry name" value="TonB_dep_Rec_b-barrel"/>
    <property type="match status" value="1"/>
</dbReference>
<evidence type="ECO:0000256" key="8">
    <source>
        <dbReference type="PROSITE-ProRule" id="PRU01360"/>
    </source>
</evidence>
<feature type="domain" description="TonB-dependent receptor-like beta-barrel" evidence="11">
    <location>
        <begin position="433"/>
        <end position="996"/>
    </location>
</feature>
<keyword evidence="2 8" id="KW-0813">Transport</keyword>
<comment type="similarity">
    <text evidence="8 9">Belongs to the TonB-dependent receptor family.</text>
</comment>
<proteinExistence type="inferred from homology"/>
<protein>
    <submittedName>
        <fullName evidence="13">TonB-linked SusC/RagA family outer membrane protein</fullName>
    </submittedName>
    <submittedName>
        <fullName evidence="14">TonB-linked outer membrane protein, SusC/RagA family</fullName>
    </submittedName>
</protein>
<organism evidence="14 15">
    <name type="scientific">Leeuwenhoekiella palythoae</name>
    <dbReference type="NCBI Taxonomy" id="573501"/>
    <lineage>
        <taxon>Bacteria</taxon>
        <taxon>Pseudomonadati</taxon>
        <taxon>Bacteroidota</taxon>
        <taxon>Flavobacteriia</taxon>
        <taxon>Flavobacteriales</taxon>
        <taxon>Flavobacteriaceae</taxon>
        <taxon>Leeuwenhoekiella</taxon>
    </lineage>
</organism>